<dbReference type="PRINTS" id="PR01217">
    <property type="entry name" value="PRICHEXTENSN"/>
</dbReference>
<dbReference type="PROSITE" id="PS00108">
    <property type="entry name" value="PROTEIN_KINASE_ST"/>
    <property type="match status" value="1"/>
</dbReference>
<dbReference type="PANTHER" id="PTHR43289:SF6">
    <property type="entry name" value="SERINE_THREONINE-PROTEIN KINASE NEKL-3"/>
    <property type="match status" value="1"/>
</dbReference>
<sequence length="476" mass="48171">MLVAGRYRLGDPLGRGGMGEVYRATDEVLGRDVAIKLLLPVRETLATKERFLREARAAAMVDDPHVVAALDFGSHEGGYFIAMELVEGPTVSQELRRLGPLPADRAVDIVRQAAAGLAAAHHHGIVHRDIKPGNLLLTGDGLVKVADFGIARFDADADADATLTGTGQIIGTSQYLAPERALGGTAGAASDVYALGCVLYQLVSGQPPFLADDPASIMYQHVEMAPTRPSLARPELAGEFEDLLYWTLAKDPDQRPTARQVADGVAAPVFVAADPIDGVAAPVLVAADPIDGVAGSGPLTAPQASPQPPRRRGPSQAVLAGLAAAIIAISATTIGILLQSDTLKLPTTNDLAPHPGVITPAGKPAPTPGTSGSVGTPGTSGSVGTPSTAAQAGATSPTTPQSTRPTTTPTSSPTGGPTTPSDTSSTAPPSTAPTSAPTTAPTAPPTTAPTTNPTPEPTTESPSVVPTTPNATPAGD</sequence>
<dbReference type="CDD" id="cd14014">
    <property type="entry name" value="STKc_PknB_like"/>
    <property type="match status" value="1"/>
</dbReference>
<keyword evidence="9" id="KW-0812">Transmembrane</keyword>
<dbReference type="Proteomes" id="UP001501319">
    <property type="component" value="Unassembled WGS sequence"/>
</dbReference>
<comment type="caution">
    <text evidence="11">The sequence shown here is derived from an EMBL/GenBank/DDBJ whole genome shotgun (WGS) entry which is preliminary data.</text>
</comment>
<keyword evidence="12" id="KW-1185">Reference proteome</keyword>
<evidence type="ECO:0000256" key="7">
    <source>
        <dbReference type="PROSITE-ProRule" id="PRU10141"/>
    </source>
</evidence>
<name>A0ABN2FVH2_9ACTN</name>
<proteinExistence type="predicted"/>
<keyword evidence="2" id="KW-0723">Serine/threonine-protein kinase</keyword>
<keyword evidence="4 7" id="KW-0547">Nucleotide-binding</keyword>
<dbReference type="InterPro" id="IPR017441">
    <property type="entry name" value="Protein_kinase_ATP_BS"/>
</dbReference>
<dbReference type="SUPFAM" id="SSF56112">
    <property type="entry name" value="Protein kinase-like (PK-like)"/>
    <property type="match status" value="1"/>
</dbReference>
<dbReference type="Gene3D" id="3.30.200.20">
    <property type="entry name" value="Phosphorylase Kinase, domain 1"/>
    <property type="match status" value="1"/>
</dbReference>
<reference evidence="11 12" key="1">
    <citation type="journal article" date="2019" name="Int. J. Syst. Evol. Microbiol.">
        <title>The Global Catalogue of Microorganisms (GCM) 10K type strain sequencing project: providing services to taxonomists for standard genome sequencing and annotation.</title>
        <authorList>
            <consortium name="The Broad Institute Genomics Platform"/>
            <consortium name="The Broad Institute Genome Sequencing Center for Infectious Disease"/>
            <person name="Wu L."/>
            <person name="Ma J."/>
        </authorList>
    </citation>
    <scope>NUCLEOTIDE SEQUENCE [LARGE SCALE GENOMIC DNA]</scope>
    <source>
        <strain evidence="11 12">JCM 14306</strain>
    </source>
</reference>
<feature type="compositionally biased region" description="Low complexity" evidence="8">
    <location>
        <begin position="359"/>
        <end position="441"/>
    </location>
</feature>
<dbReference type="InterPro" id="IPR000719">
    <property type="entry name" value="Prot_kinase_dom"/>
</dbReference>
<feature type="region of interest" description="Disordered" evidence="8">
    <location>
        <begin position="296"/>
        <end position="316"/>
    </location>
</feature>
<keyword evidence="9" id="KW-1133">Transmembrane helix</keyword>
<dbReference type="InterPro" id="IPR011009">
    <property type="entry name" value="Kinase-like_dom_sf"/>
</dbReference>
<keyword evidence="9" id="KW-0472">Membrane</keyword>
<keyword evidence="5" id="KW-0418">Kinase</keyword>
<dbReference type="InterPro" id="IPR008271">
    <property type="entry name" value="Ser/Thr_kinase_AS"/>
</dbReference>
<evidence type="ECO:0000313" key="12">
    <source>
        <dbReference type="Proteomes" id="UP001501319"/>
    </source>
</evidence>
<evidence type="ECO:0000256" key="2">
    <source>
        <dbReference type="ARBA" id="ARBA00022527"/>
    </source>
</evidence>
<evidence type="ECO:0000256" key="8">
    <source>
        <dbReference type="SAM" id="MobiDB-lite"/>
    </source>
</evidence>
<dbReference type="Pfam" id="PF00069">
    <property type="entry name" value="Pkinase"/>
    <property type="match status" value="1"/>
</dbReference>
<organism evidence="11 12">
    <name type="scientific">Kribbella alba</name>
    <dbReference type="NCBI Taxonomy" id="190197"/>
    <lineage>
        <taxon>Bacteria</taxon>
        <taxon>Bacillati</taxon>
        <taxon>Actinomycetota</taxon>
        <taxon>Actinomycetes</taxon>
        <taxon>Propionibacteriales</taxon>
        <taxon>Kribbellaceae</taxon>
        <taxon>Kribbella</taxon>
    </lineage>
</organism>
<evidence type="ECO:0000256" key="6">
    <source>
        <dbReference type="ARBA" id="ARBA00022840"/>
    </source>
</evidence>
<feature type="compositionally biased region" description="Low complexity" evidence="8">
    <location>
        <begin position="457"/>
        <end position="469"/>
    </location>
</feature>
<evidence type="ECO:0000256" key="5">
    <source>
        <dbReference type="ARBA" id="ARBA00022777"/>
    </source>
</evidence>
<dbReference type="PROSITE" id="PS50011">
    <property type="entry name" value="PROTEIN_KINASE_DOM"/>
    <property type="match status" value="1"/>
</dbReference>
<evidence type="ECO:0000256" key="4">
    <source>
        <dbReference type="ARBA" id="ARBA00022741"/>
    </source>
</evidence>
<accession>A0ABN2FVH2</accession>
<keyword evidence="3" id="KW-0808">Transferase</keyword>
<feature type="binding site" evidence="7">
    <location>
        <position position="36"/>
    </location>
    <ligand>
        <name>ATP</name>
        <dbReference type="ChEBI" id="CHEBI:30616"/>
    </ligand>
</feature>
<evidence type="ECO:0000256" key="3">
    <source>
        <dbReference type="ARBA" id="ARBA00022679"/>
    </source>
</evidence>
<dbReference type="Gene3D" id="1.10.510.10">
    <property type="entry name" value="Transferase(Phosphotransferase) domain 1"/>
    <property type="match status" value="1"/>
</dbReference>
<dbReference type="PROSITE" id="PS00107">
    <property type="entry name" value="PROTEIN_KINASE_ATP"/>
    <property type="match status" value="1"/>
</dbReference>
<feature type="compositionally biased region" description="Pro residues" evidence="8">
    <location>
        <begin position="442"/>
        <end position="456"/>
    </location>
</feature>
<dbReference type="PANTHER" id="PTHR43289">
    <property type="entry name" value="MITOGEN-ACTIVATED PROTEIN KINASE KINASE KINASE 20-RELATED"/>
    <property type="match status" value="1"/>
</dbReference>
<protein>
    <recommendedName>
        <fullName evidence="1">non-specific serine/threonine protein kinase</fullName>
        <ecNumber evidence="1">2.7.11.1</ecNumber>
    </recommendedName>
</protein>
<dbReference type="EC" id="2.7.11.1" evidence="1"/>
<feature type="region of interest" description="Disordered" evidence="8">
    <location>
        <begin position="354"/>
        <end position="476"/>
    </location>
</feature>
<feature type="domain" description="Protein kinase" evidence="10">
    <location>
        <begin position="7"/>
        <end position="270"/>
    </location>
</feature>
<feature type="transmembrane region" description="Helical" evidence="9">
    <location>
        <begin position="317"/>
        <end position="338"/>
    </location>
</feature>
<dbReference type="SMART" id="SM00220">
    <property type="entry name" value="S_TKc"/>
    <property type="match status" value="1"/>
</dbReference>
<evidence type="ECO:0000256" key="1">
    <source>
        <dbReference type="ARBA" id="ARBA00012513"/>
    </source>
</evidence>
<evidence type="ECO:0000259" key="10">
    <source>
        <dbReference type="PROSITE" id="PS50011"/>
    </source>
</evidence>
<keyword evidence="6 7" id="KW-0067">ATP-binding</keyword>
<dbReference type="EMBL" id="BAAANE010000015">
    <property type="protein sequence ID" value="GAA1660165.1"/>
    <property type="molecule type" value="Genomic_DNA"/>
</dbReference>
<gene>
    <name evidence="11" type="ORF">GCM10009744_62180</name>
</gene>
<evidence type="ECO:0000256" key="9">
    <source>
        <dbReference type="SAM" id="Phobius"/>
    </source>
</evidence>
<evidence type="ECO:0000313" key="11">
    <source>
        <dbReference type="EMBL" id="GAA1660165.1"/>
    </source>
</evidence>